<dbReference type="EMBL" id="BGPR01000063">
    <property type="protein sequence ID" value="GBL88954.1"/>
    <property type="molecule type" value="Genomic_DNA"/>
</dbReference>
<protein>
    <submittedName>
        <fullName evidence="2">Uncharacterized protein</fullName>
    </submittedName>
</protein>
<keyword evidence="1" id="KW-0812">Transmembrane</keyword>
<evidence type="ECO:0000313" key="2">
    <source>
        <dbReference type="EMBL" id="GBL88954.1"/>
    </source>
</evidence>
<keyword evidence="1" id="KW-1133">Transmembrane helix</keyword>
<name>A0A4Y2BCV0_ARAVE</name>
<dbReference type="AlphaFoldDB" id="A0A4Y2BCV0"/>
<evidence type="ECO:0000256" key="1">
    <source>
        <dbReference type="SAM" id="Phobius"/>
    </source>
</evidence>
<keyword evidence="1" id="KW-0472">Membrane</keyword>
<accession>A0A4Y2BCV0</accession>
<dbReference type="Proteomes" id="UP000499080">
    <property type="component" value="Unassembled WGS sequence"/>
</dbReference>
<keyword evidence="3" id="KW-1185">Reference proteome</keyword>
<reference evidence="2 3" key="1">
    <citation type="journal article" date="2019" name="Sci. Rep.">
        <title>Orb-weaving spider Araneus ventricosus genome elucidates the spidroin gene catalogue.</title>
        <authorList>
            <person name="Kono N."/>
            <person name="Nakamura H."/>
            <person name="Ohtoshi R."/>
            <person name="Moran D.A.P."/>
            <person name="Shinohara A."/>
            <person name="Yoshida Y."/>
            <person name="Fujiwara M."/>
            <person name="Mori M."/>
            <person name="Tomita M."/>
            <person name="Arakawa K."/>
        </authorList>
    </citation>
    <scope>NUCLEOTIDE SEQUENCE [LARGE SCALE GENOMIC DNA]</scope>
</reference>
<feature type="transmembrane region" description="Helical" evidence="1">
    <location>
        <begin position="41"/>
        <end position="62"/>
    </location>
</feature>
<sequence length="112" mass="12527">MVLIGSGQLFTGGLCRLHVGGLLKRYRTHWTLLGLHKAGQFYYPLCSSCIAPGTALYGLLCLGKKNVRILFLFNSTFQDILLSVSLFKLALNEEPWKERRAKTGQLQVSLVK</sequence>
<gene>
    <name evidence="2" type="ORF">AVEN_255128_1</name>
</gene>
<comment type="caution">
    <text evidence="2">The sequence shown here is derived from an EMBL/GenBank/DDBJ whole genome shotgun (WGS) entry which is preliminary data.</text>
</comment>
<evidence type="ECO:0000313" key="3">
    <source>
        <dbReference type="Proteomes" id="UP000499080"/>
    </source>
</evidence>
<organism evidence="2 3">
    <name type="scientific">Araneus ventricosus</name>
    <name type="common">Orbweaver spider</name>
    <name type="synonym">Epeira ventricosa</name>
    <dbReference type="NCBI Taxonomy" id="182803"/>
    <lineage>
        <taxon>Eukaryota</taxon>
        <taxon>Metazoa</taxon>
        <taxon>Ecdysozoa</taxon>
        <taxon>Arthropoda</taxon>
        <taxon>Chelicerata</taxon>
        <taxon>Arachnida</taxon>
        <taxon>Araneae</taxon>
        <taxon>Araneomorphae</taxon>
        <taxon>Entelegynae</taxon>
        <taxon>Araneoidea</taxon>
        <taxon>Araneidae</taxon>
        <taxon>Araneus</taxon>
    </lineage>
</organism>
<proteinExistence type="predicted"/>